<dbReference type="PRINTS" id="PR00723">
    <property type="entry name" value="SUBTILISIN"/>
</dbReference>
<dbReference type="InterPro" id="IPR015500">
    <property type="entry name" value="Peptidase_S8_subtilisin-rel"/>
</dbReference>
<keyword evidence="5 10" id="KW-0732">Signal</keyword>
<dbReference type="Gene3D" id="3.50.30.30">
    <property type="match status" value="2"/>
</dbReference>
<dbReference type="GO" id="GO:0009609">
    <property type="term" value="P:response to symbiotic bacterium"/>
    <property type="evidence" value="ECO:0007669"/>
    <property type="project" value="UniProtKB-ARBA"/>
</dbReference>
<dbReference type="InterPro" id="IPR041469">
    <property type="entry name" value="Subtilisin-like_FN3"/>
</dbReference>
<sequence>MAKKSSIFFIICVSFLFLEFAVIPLQCEVTEDGDDHKTYIIYMGSLPKVSSSSSYSPSSHHLSILKQVIYSGGNEIDATSSLVRSYKRSFNGFAAKLTSDQRDEIAQIEGVVSVFESKTLHTQTTRSWDFMGFVENVKATKRNLSAESEVIVGVIDTGIWPESESFSDENFGDVPKKWKGTCAGGINFICNKKIIGARYYGTGDSTRDLKGHGTHTASIAAGNIIHDASFYEIAKGTVRGGAPSARIASYAACLGGSCAENDVLAAFDDAIADGVTLISISLGNSKAYGFADDVLTIGAFHAMERGILTVQSAGNDGPGQGSVSSVAPWILTVAASSTDRQIIDKLVLGNGQTIMGNSINSFASNGSKFPIVAKLGGSKKCPRIAAENCYCFDKDLVKGKIVLCPALLPHNTAKSHGVVGVITPKEMVSLPSLAISSRDHHMVSSYANSTENPKAEILKSEAIKGIIAPIVVNFSSRGPNRIVPEILKPDISAPGVEILAAFSPVGSVSHYDEDKRSVKYNILSGTSMSCPHVSGISAYLKSRHPDWSPAAIKSAILTTAKPMKKSFSFDLVGEFEYGSGHVNPLQADDPGLVYDISKHDYLEMLCNLGLNASNVKLISGENYICPTTSHRDLVKNLNYPSLAAKVEALKPFKLMFNRTVTNVGFAKSIYKVSVLPNSKANITVEPEILSFKSLNEKKSFVVTIFGVIPLQCEVTEDGDDHKTYIIYMGSLSKVSPSSSYSPTSHHIRILKQVIYSGGNETDATSFLIRSYKRSFNGFAAKLTSDQRDKIAQIEGVVSVFESITLHTQTTRSWDLMGFVENVTATKRNSSAESEVIVGVIDTGIWPESESFSDENFGDVPKKWRGTCSGGKNFTCNKKIIGARYYGNRDSARDIYGHGTHTASIAAGNIVHNASFYGIAQGVARGGVPSARIASYAACLGRTCNSNDILAAFDDAISDGVDLISISLGFSEQYDFAQDPIAIGAFHAMERGILTVQSAGNRGPDPATISSIAPWILTVAASSTDRKIIDKLVLGNGHTIIGNSVNSFVSNGSKFPIATQNGGSSTNCSASEAESCVCFDTDLVKGKIILCPRPLRYVSIAKLQGVVGIITIPGGDNDDWSNIVPLPSLPISSMGYNTIKYSYMNSTKDPKAEILKSEAIQDLNAPSVVKFSSRGPNVKVPEILKPDISAPGVEILAAYSPVASVSDYGKDKRSVRYNILSGTSMSCPHVSGVAAYLKSLHPDWSPAAIKSAILTTAKPMKKSYSGDSVGEFEYGSGHLNPIQAGDPGLVYDISNEDYLEMLCNLGLNASDIKLISGGNYTCPSTSHRDLVKNLNYPSLGAKVEALKPFNVMFKRTVTNVGFPNSIYKASVLPNLKINITVDPSVLSFKSLNEKKSFVVTIIAEGPKRCRLAPWKRPLPLVGSTRLDFW</sequence>
<feature type="domain" description="Inhibitor I9" evidence="12">
    <location>
        <begin position="723"/>
        <end position="807"/>
    </location>
</feature>
<evidence type="ECO:0000256" key="4">
    <source>
        <dbReference type="ARBA" id="ARBA00022670"/>
    </source>
</evidence>
<dbReference type="CDD" id="cd02120">
    <property type="entry name" value="PA_subtilisin_like"/>
    <property type="match status" value="2"/>
</dbReference>
<comment type="caution">
    <text evidence="14">The sequence shown here is derived from an EMBL/GenBank/DDBJ whole genome shotgun (WGS) entry which is preliminary data.</text>
</comment>
<dbReference type="Gene3D" id="2.60.40.2310">
    <property type="match status" value="2"/>
</dbReference>
<keyword evidence="7 9" id="KW-0720">Serine protease</keyword>
<feature type="active site" description="Charge relay system" evidence="9">
    <location>
        <position position="212"/>
    </location>
</feature>
<organism evidence="14 15">
    <name type="scientific">Senna tora</name>
    <dbReference type="NCBI Taxonomy" id="362788"/>
    <lineage>
        <taxon>Eukaryota</taxon>
        <taxon>Viridiplantae</taxon>
        <taxon>Streptophyta</taxon>
        <taxon>Embryophyta</taxon>
        <taxon>Tracheophyta</taxon>
        <taxon>Spermatophyta</taxon>
        <taxon>Magnoliopsida</taxon>
        <taxon>eudicotyledons</taxon>
        <taxon>Gunneridae</taxon>
        <taxon>Pentapetalae</taxon>
        <taxon>rosids</taxon>
        <taxon>fabids</taxon>
        <taxon>Fabales</taxon>
        <taxon>Fabaceae</taxon>
        <taxon>Caesalpinioideae</taxon>
        <taxon>Cassia clade</taxon>
        <taxon>Senna</taxon>
    </lineage>
</organism>
<feature type="active site" description="Charge relay system" evidence="9">
    <location>
        <position position="156"/>
    </location>
</feature>
<dbReference type="InterPro" id="IPR045051">
    <property type="entry name" value="SBT"/>
</dbReference>
<feature type="active site" description="Charge relay system" evidence="9">
    <location>
        <position position="527"/>
    </location>
</feature>
<dbReference type="Gene3D" id="3.40.50.200">
    <property type="entry name" value="Peptidase S8/S53 domain"/>
    <property type="match status" value="2"/>
</dbReference>
<evidence type="ECO:0000256" key="3">
    <source>
        <dbReference type="ARBA" id="ARBA00022525"/>
    </source>
</evidence>
<comment type="similarity">
    <text evidence="2 9">Belongs to the peptidase S8 family.</text>
</comment>
<evidence type="ECO:0000259" key="13">
    <source>
        <dbReference type="Pfam" id="PF17766"/>
    </source>
</evidence>
<dbReference type="Pfam" id="PF00082">
    <property type="entry name" value="Peptidase_S8"/>
    <property type="match status" value="2"/>
</dbReference>
<dbReference type="GO" id="GO:0005576">
    <property type="term" value="C:extracellular region"/>
    <property type="evidence" value="ECO:0007669"/>
    <property type="project" value="UniProtKB-SubCell"/>
</dbReference>
<evidence type="ECO:0000259" key="11">
    <source>
        <dbReference type="Pfam" id="PF00082"/>
    </source>
</evidence>
<keyword evidence="4 9" id="KW-0645">Protease</keyword>
<comment type="subcellular location">
    <subcellularLocation>
        <location evidence="1">Secreted</location>
    </subcellularLocation>
</comment>
<dbReference type="CDD" id="cd04852">
    <property type="entry name" value="Peptidases_S8_3"/>
    <property type="match status" value="2"/>
</dbReference>
<dbReference type="Pfam" id="PF17766">
    <property type="entry name" value="fn3_6"/>
    <property type="match status" value="2"/>
</dbReference>
<proteinExistence type="inferred from homology"/>
<dbReference type="Gene3D" id="3.30.70.80">
    <property type="entry name" value="Peptidase S8 propeptide/proteinase inhibitor I9"/>
    <property type="match status" value="1"/>
</dbReference>
<accession>A0A834WV84</accession>
<keyword evidence="6 9" id="KW-0378">Hydrolase</keyword>
<dbReference type="InterPro" id="IPR037045">
    <property type="entry name" value="S8pro/Inhibitor_I9_sf"/>
</dbReference>
<evidence type="ECO:0000313" key="15">
    <source>
        <dbReference type="Proteomes" id="UP000634136"/>
    </source>
</evidence>
<evidence type="ECO:0000256" key="6">
    <source>
        <dbReference type="ARBA" id="ARBA00022801"/>
    </source>
</evidence>
<dbReference type="InterPro" id="IPR023828">
    <property type="entry name" value="Peptidase_S8_Ser-AS"/>
</dbReference>
<feature type="domain" description="Subtilisin-like protease fibronectin type-III" evidence="13">
    <location>
        <begin position="636"/>
        <end position="705"/>
    </location>
</feature>
<dbReference type="GO" id="GO:0006508">
    <property type="term" value="P:proteolysis"/>
    <property type="evidence" value="ECO:0007669"/>
    <property type="project" value="UniProtKB-KW"/>
</dbReference>
<evidence type="ECO:0000313" key="14">
    <source>
        <dbReference type="EMBL" id="KAF7833345.1"/>
    </source>
</evidence>
<feature type="domain" description="Inhibitor I9" evidence="12">
    <location>
        <begin position="38"/>
        <end position="122"/>
    </location>
</feature>
<evidence type="ECO:0000256" key="5">
    <source>
        <dbReference type="ARBA" id="ARBA00022729"/>
    </source>
</evidence>
<dbReference type="InterPro" id="IPR034197">
    <property type="entry name" value="Peptidases_S8_3"/>
</dbReference>
<keyword evidence="3" id="KW-0964">Secreted</keyword>
<feature type="domain" description="Peptidase S8/S53" evidence="11">
    <location>
        <begin position="148"/>
        <end position="564"/>
    </location>
</feature>
<dbReference type="Pfam" id="PF05922">
    <property type="entry name" value="Inhibitor_I9"/>
    <property type="match status" value="2"/>
</dbReference>
<dbReference type="FunFam" id="3.40.50.200:FF:000006">
    <property type="entry name" value="Subtilisin-like protease SBT1.5"/>
    <property type="match status" value="1"/>
</dbReference>
<dbReference type="EMBL" id="JAAIUW010000005">
    <property type="protein sequence ID" value="KAF7833345.1"/>
    <property type="molecule type" value="Genomic_DNA"/>
</dbReference>
<feature type="chain" id="PRO_5033059492" evidence="10">
    <location>
        <begin position="28"/>
        <end position="1428"/>
    </location>
</feature>
<dbReference type="SUPFAM" id="SSF52743">
    <property type="entry name" value="Subtilisin-like"/>
    <property type="match status" value="2"/>
</dbReference>
<feature type="domain" description="Peptidase S8/S53" evidence="11">
    <location>
        <begin position="833"/>
        <end position="1276"/>
    </location>
</feature>
<dbReference type="InterPro" id="IPR010259">
    <property type="entry name" value="S8pro/Inhibitor_I9"/>
</dbReference>
<feature type="active site" description="Charge relay system" evidence="8 9">
    <location>
        <position position="897"/>
    </location>
</feature>
<feature type="active site" description="Charge relay system" evidence="8 9">
    <location>
        <position position="841"/>
    </location>
</feature>
<dbReference type="OrthoDB" id="1735869at2759"/>
<evidence type="ECO:0000256" key="2">
    <source>
        <dbReference type="ARBA" id="ARBA00011073"/>
    </source>
</evidence>
<keyword evidence="15" id="KW-1185">Reference proteome</keyword>
<feature type="domain" description="Subtilisin-like protease fibronectin type-III" evidence="13">
    <location>
        <begin position="1332"/>
        <end position="1403"/>
    </location>
</feature>
<evidence type="ECO:0000256" key="9">
    <source>
        <dbReference type="PROSITE-ProRule" id="PRU01240"/>
    </source>
</evidence>
<evidence type="ECO:0000259" key="12">
    <source>
        <dbReference type="Pfam" id="PF05922"/>
    </source>
</evidence>
<dbReference type="InterPro" id="IPR036852">
    <property type="entry name" value="Peptidase_S8/S53_dom_sf"/>
</dbReference>
<dbReference type="InterPro" id="IPR000209">
    <property type="entry name" value="Peptidase_S8/S53_dom"/>
</dbReference>
<evidence type="ECO:0000256" key="8">
    <source>
        <dbReference type="PIRSR" id="PIRSR615500-1"/>
    </source>
</evidence>
<reference evidence="14" key="1">
    <citation type="submission" date="2020-09" db="EMBL/GenBank/DDBJ databases">
        <title>Genome-Enabled Discovery of Anthraquinone Biosynthesis in Senna tora.</title>
        <authorList>
            <person name="Kang S.-H."/>
            <person name="Pandey R.P."/>
            <person name="Lee C.-M."/>
            <person name="Sim J.-S."/>
            <person name="Jeong J.-T."/>
            <person name="Choi B.-S."/>
            <person name="Jung M."/>
            <person name="Ginzburg D."/>
            <person name="Zhao K."/>
            <person name="Won S.Y."/>
            <person name="Oh T.-J."/>
            <person name="Yu Y."/>
            <person name="Kim N.-H."/>
            <person name="Lee O.R."/>
            <person name="Lee T.-H."/>
            <person name="Bashyal P."/>
            <person name="Kim T.-S."/>
            <person name="Lee W.-H."/>
            <person name="Kawkins C."/>
            <person name="Kim C.-K."/>
            <person name="Kim J.S."/>
            <person name="Ahn B.O."/>
            <person name="Rhee S.Y."/>
            <person name="Sohng J.K."/>
        </authorList>
    </citation>
    <scope>NUCLEOTIDE SEQUENCE</scope>
    <source>
        <tissue evidence="14">Leaf</tissue>
    </source>
</reference>
<feature type="signal peptide" evidence="10">
    <location>
        <begin position="1"/>
        <end position="27"/>
    </location>
</feature>
<dbReference type="PANTHER" id="PTHR10795">
    <property type="entry name" value="PROPROTEIN CONVERTASE SUBTILISIN/KEXIN"/>
    <property type="match status" value="1"/>
</dbReference>
<name>A0A834WV84_9FABA</name>
<evidence type="ECO:0000256" key="10">
    <source>
        <dbReference type="SAM" id="SignalP"/>
    </source>
</evidence>
<protein>
    <submittedName>
        <fullName evidence="14">Cucumisin-like protein</fullName>
    </submittedName>
</protein>
<dbReference type="Proteomes" id="UP000634136">
    <property type="component" value="Unassembled WGS sequence"/>
</dbReference>
<evidence type="ECO:0000256" key="1">
    <source>
        <dbReference type="ARBA" id="ARBA00004613"/>
    </source>
</evidence>
<dbReference type="GO" id="GO:0004252">
    <property type="term" value="F:serine-type endopeptidase activity"/>
    <property type="evidence" value="ECO:0007669"/>
    <property type="project" value="UniProtKB-UniRule"/>
</dbReference>
<dbReference type="PROSITE" id="PS00138">
    <property type="entry name" value="SUBTILASE_SER"/>
    <property type="match status" value="2"/>
</dbReference>
<evidence type="ECO:0000256" key="7">
    <source>
        <dbReference type="ARBA" id="ARBA00022825"/>
    </source>
</evidence>
<gene>
    <name evidence="14" type="ORF">G2W53_015678</name>
</gene>
<feature type="active site" description="Charge relay system" evidence="8 9">
    <location>
        <position position="1223"/>
    </location>
</feature>
<dbReference type="PROSITE" id="PS51892">
    <property type="entry name" value="SUBTILASE"/>
    <property type="match status" value="2"/>
</dbReference>